<reference evidence="4" key="1">
    <citation type="submission" date="2014-03" db="EMBL/GenBank/DDBJ databases">
        <authorList>
            <person name="Aksoy S."/>
            <person name="Warren W."/>
            <person name="Wilson R.K."/>
        </authorList>
    </citation>
    <scope>NUCLEOTIDE SEQUENCE [LARGE SCALE GENOMIC DNA]</scope>
    <source>
        <strain evidence="4">IAEA</strain>
    </source>
</reference>
<feature type="compositionally biased region" description="Basic residues" evidence="1">
    <location>
        <begin position="288"/>
        <end position="306"/>
    </location>
</feature>
<feature type="compositionally biased region" description="Basic residues" evidence="1">
    <location>
        <begin position="369"/>
        <end position="379"/>
    </location>
</feature>
<name>A0A1A9WPT1_9MUSC</name>
<feature type="domain" description="Cyclic nucleotide-binding" evidence="2">
    <location>
        <begin position="99"/>
        <end position="192"/>
    </location>
</feature>
<sequence>MAGKRQYRRNEDLINHRKMIRMRFRNLIRSAALNRIWLLDVGDQKLSLNVKKNINMLVRTRRKIGLLTMAEKSLIRAHYSTRTTEERKTLVTLIGGLTCFARISPKIRARLCNVIKFMVIGPGRTLIREGDPPSVVYFILTGEVEVRKKFFDHITGKWLNKVQMLVGPGECIGDVELIEGCLRTQTLITTNDFNAILRNEMTRQWKDRKAALMGLDYFKAFTNEQLHKVDLKTIEAKCKIVRSPIKLTSSTSSSYESWSEISENEEYYDMQNENEEEDTEYEYEEIHRKKSRKSSKLKKKQSRSHRFISTFDGIERQEVDEEGENEHEFTSMTSHSIEGSTGPTSIITIPVTSDEAQQQQFKEMALQQQHHHHYRRKKEKTRESDTEEIVTHDQMKTSFAHITGIETPLESDDSEPYWIPYQKPITVRENHFIDVGTLTFGGIFGLGEKSEHRVIMARTTVQCLLIPRFWLFEKEQCPGNIWQRRQFYLNSTIPSRDTLFKDFLTTLQWQKFKQSVLHEYVGPNLLSNPTQPEDVPIISRIVETSDE</sequence>
<feature type="region of interest" description="Disordered" evidence="1">
    <location>
        <begin position="269"/>
        <end position="344"/>
    </location>
</feature>
<dbReference type="EnsemblMetazoa" id="GBRI027458-RA">
    <property type="protein sequence ID" value="GBRI027458-PA"/>
    <property type="gene ID" value="GBRI027458"/>
</dbReference>
<dbReference type="PANTHER" id="PTHR23011">
    <property type="entry name" value="CYCLIC NUCLEOTIDE-BINDING DOMAIN CONTAINING PROTEIN"/>
    <property type="match status" value="1"/>
</dbReference>
<dbReference type="Pfam" id="PF00027">
    <property type="entry name" value="cNMP_binding"/>
    <property type="match status" value="1"/>
</dbReference>
<protein>
    <submittedName>
        <fullName evidence="3">Cyclic nucleotide-binding domain-containing protein</fullName>
    </submittedName>
</protein>
<dbReference type="InterPro" id="IPR018490">
    <property type="entry name" value="cNMP-bd_dom_sf"/>
</dbReference>
<feature type="compositionally biased region" description="Polar residues" evidence="1">
    <location>
        <begin position="330"/>
        <end position="344"/>
    </location>
</feature>
<dbReference type="PANTHER" id="PTHR23011:SF41">
    <property type="entry name" value="CYCLIC NUCLEOTIDE-BINDING DOMAIN-CONTAINING PROTEIN"/>
    <property type="match status" value="1"/>
</dbReference>
<dbReference type="PROSITE" id="PS50042">
    <property type="entry name" value="CNMP_BINDING_3"/>
    <property type="match status" value="1"/>
</dbReference>
<reference evidence="3" key="2">
    <citation type="submission" date="2020-05" db="UniProtKB">
        <authorList>
            <consortium name="EnsemblMetazoa"/>
        </authorList>
    </citation>
    <scope>IDENTIFICATION</scope>
    <source>
        <strain evidence="3">IAEA</strain>
    </source>
</reference>
<dbReference type="Gene3D" id="2.60.120.10">
    <property type="entry name" value="Jelly Rolls"/>
    <property type="match status" value="1"/>
</dbReference>
<proteinExistence type="predicted"/>
<accession>A0A1A9WPT1</accession>
<feature type="compositionally biased region" description="Acidic residues" evidence="1">
    <location>
        <begin position="269"/>
        <end position="283"/>
    </location>
</feature>
<feature type="region of interest" description="Disordered" evidence="1">
    <location>
        <begin position="367"/>
        <end position="389"/>
    </location>
</feature>
<dbReference type="VEuPathDB" id="VectorBase:GBRI027458"/>
<dbReference type="SUPFAM" id="SSF51206">
    <property type="entry name" value="cAMP-binding domain-like"/>
    <property type="match status" value="1"/>
</dbReference>
<organism evidence="3 4">
    <name type="scientific">Glossina brevipalpis</name>
    <dbReference type="NCBI Taxonomy" id="37001"/>
    <lineage>
        <taxon>Eukaryota</taxon>
        <taxon>Metazoa</taxon>
        <taxon>Ecdysozoa</taxon>
        <taxon>Arthropoda</taxon>
        <taxon>Hexapoda</taxon>
        <taxon>Insecta</taxon>
        <taxon>Pterygota</taxon>
        <taxon>Neoptera</taxon>
        <taxon>Endopterygota</taxon>
        <taxon>Diptera</taxon>
        <taxon>Brachycera</taxon>
        <taxon>Muscomorpha</taxon>
        <taxon>Hippoboscoidea</taxon>
        <taxon>Glossinidae</taxon>
        <taxon>Glossina</taxon>
    </lineage>
</organism>
<dbReference type="InterPro" id="IPR000595">
    <property type="entry name" value="cNMP-bd_dom"/>
</dbReference>
<evidence type="ECO:0000256" key="1">
    <source>
        <dbReference type="SAM" id="MobiDB-lite"/>
    </source>
</evidence>
<dbReference type="CDD" id="cd00038">
    <property type="entry name" value="CAP_ED"/>
    <property type="match status" value="1"/>
</dbReference>
<feature type="compositionally biased region" description="Basic and acidic residues" evidence="1">
    <location>
        <begin position="380"/>
        <end position="389"/>
    </location>
</feature>
<dbReference type="InterPro" id="IPR014710">
    <property type="entry name" value="RmlC-like_jellyroll"/>
</dbReference>
<evidence type="ECO:0000259" key="2">
    <source>
        <dbReference type="PROSITE" id="PS50042"/>
    </source>
</evidence>
<dbReference type="Proteomes" id="UP000091820">
    <property type="component" value="Unassembled WGS sequence"/>
</dbReference>
<evidence type="ECO:0000313" key="3">
    <source>
        <dbReference type="EnsemblMetazoa" id="GBRI027458-PA"/>
    </source>
</evidence>
<dbReference type="AlphaFoldDB" id="A0A1A9WPT1"/>
<keyword evidence="4" id="KW-1185">Reference proteome</keyword>
<evidence type="ECO:0000313" key="4">
    <source>
        <dbReference type="Proteomes" id="UP000091820"/>
    </source>
</evidence>
<dbReference type="SMART" id="SM00100">
    <property type="entry name" value="cNMP"/>
    <property type="match status" value="1"/>
</dbReference>